<feature type="compositionally biased region" description="Low complexity" evidence="1">
    <location>
        <begin position="34"/>
        <end position="43"/>
    </location>
</feature>
<sequence length="107" mass="11610">MGSPKGGDKKKKGTVNKVVSAVTKVMRKKETGSEEGSGSTNGSQAPGDTRGYTSLRAIRGGDDPEDEIQSEVLEAMQLEELQAESSTDEVQFVSEYREGRKAEKRTR</sequence>
<reference evidence="2" key="1">
    <citation type="submission" date="2021-08" db="EMBL/GenBank/DDBJ databases">
        <authorList>
            <person name="Misof B."/>
            <person name="Oliver O."/>
            <person name="Podsiadlowski L."/>
            <person name="Donath A."/>
            <person name="Peters R."/>
            <person name="Mayer C."/>
            <person name="Rust J."/>
            <person name="Gunkel S."/>
            <person name="Lesny P."/>
            <person name="Martin S."/>
            <person name="Oeyen J.P."/>
            <person name="Petersen M."/>
            <person name="Panagiotis P."/>
            <person name="Wilbrandt J."/>
            <person name="Tanja T."/>
        </authorList>
    </citation>
    <scope>NUCLEOTIDE SEQUENCE</scope>
    <source>
        <strain evidence="2">GBR_01_08_01A</strain>
        <tissue evidence="2">Thorax + abdomen</tissue>
    </source>
</reference>
<proteinExistence type="predicted"/>
<feature type="region of interest" description="Disordered" evidence="1">
    <location>
        <begin position="82"/>
        <end position="107"/>
    </location>
</feature>
<dbReference type="EMBL" id="JAIFRP010004403">
    <property type="protein sequence ID" value="KAK2576963.1"/>
    <property type="molecule type" value="Genomic_DNA"/>
</dbReference>
<dbReference type="Proteomes" id="UP001258017">
    <property type="component" value="Unassembled WGS sequence"/>
</dbReference>
<gene>
    <name evidence="2" type="ORF">KPH14_012719</name>
</gene>
<accession>A0AAD9VJJ6</accession>
<organism evidence="2 3">
    <name type="scientific">Odynerus spinipes</name>
    <dbReference type="NCBI Taxonomy" id="1348599"/>
    <lineage>
        <taxon>Eukaryota</taxon>
        <taxon>Metazoa</taxon>
        <taxon>Ecdysozoa</taxon>
        <taxon>Arthropoda</taxon>
        <taxon>Hexapoda</taxon>
        <taxon>Insecta</taxon>
        <taxon>Pterygota</taxon>
        <taxon>Neoptera</taxon>
        <taxon>Endopterygota</taxon>
        <taxon>Hymenoptera</taxon>
        <taxon>Apocrita</taxon>
        <taxon>Aculeata</taxon>
        <taxon>Vespoidea</taxon>
        <taxon>Vespidae</taxon>
        <taxon>Eumeninae</taxon>
        <taxon>Odynerus</taxon>
    </lineage>
</organism>
<evidence type="ECO:0000256" key="1">
    <source>
        <dbReference type="SAM" id="MobiDB-lite"/>
    </source>
</evidence>
<dbReference type="AlphaFoldDB" id="A0AAD9VJJ6"/>
<name>A0AAD9VJJ6_9HYME</name>
<protein>
    <submittedName>
        <fullName evidence="2">Uncharacterized protein</fullName>
    </submittedName>
</protein>
<comment type="caution">
    <text evidence="2">The sequence shown here is derived from an EMBL/GenBank/DDBJ whole genome shotgun (WGS) entry which is preliminary data.</text>
</comment>
<feature type="region of interest" description="Disordered" evidence="1">
    <location>
        <begin position="1"/>
        <end position="64"/>
    </location>
</feature>
<keyword evidence="3" id="KW-1185">Reference proteome</keyword>
<evidence type="ECO:0000313" key="3">
    <source>
        <dbReference type="Proteomes" id="UP001258017"/>
    </source>
</evidence>
<reference evidence="2" key="2">
    <citation type="journal article" date="2023" name="Commun. Biol.">
        <title>Intrasexual cuticular hydrocarbon dimorphism in a wasp sheds light on hydrocarbon biosynthesis genes in Hymenoptera.</title>
        <authorList>
            <person name="Moris V.C."/>
            <person name="Podsiadlowski L."/>
            <person name="Martin S."/>
            <person name="Oeyen J.P."/>
            <person name="Donath A."/>
            <person name="Petersen M."/>
            <person name="Wilbrandt J."/>
            <person name="Misof B."/>
            <person name="Liedtke D."/>
            <person name="Thamm M."/>
            <person name="Scheiner R."/>
            <person name="Schmitt T."/>
            <person name="Niehuis O."/>
        </authorList>
    </citation>
    <scope>NUCLEOTIDE SEQUENCE</scope>
    <source>
        <strain evidence="2">GBR_01_08_01A</strain>
    </source>
</reference>
<evidence type="ECO:0000313" key="2">
    <source>
        <dbReference type="EMBL" id="KAK2576963.1"/>
    </source>
</evidence>